<dbReference type="Pfam" id="PF13426">
    <property type="entry name" value="PAS_9"/>
    <property type="match status" value="1"/>
</dbReference>
<gene>
    <name evidence="4" type="ORF">B4O97_14210</name>
</gene>
<dbReference type="InterPro" id="IPR035965">
    <property type="entry name" value="PAS-like_dom_sf"/>
</dbReference>
<dbReference type="Proteomes" id="UP000192343">
    <property type="component" value="Unassembled WGS sequence"/>
</dbReference>
<feature type="domain" description="PAC" evidence="2">
    <location>
        <begin position="351"/>
        <end position="403"/>
    </location>
</feature>
<dbReference type="InterPro" id="IPR029787">
    <property type="entry name" value="Nucleotide_cyclase"/>
</dbReference>
<dbReference type="Gene3D" id="3.30.70.270">
    <property type="match status" value="1"/>
</dbReference>
<feature type="domain" description="PAS" evidence="1">
    <location>
        <begin position="133"/>
        <end position="179"/>
    </location>
</feature>
<dbReference type="CDD" id="cd00130">
    <property type="entry name" value="PAS"/>
    <property type="match status" value="3"/>
</dbReference>
<dbReference type="EMBL" id="MWQY01000016">
    <property type="protein sequence ID" value="ORC34036.1"/>
    <property type="molecule type" value="Genomic_DNA"/>
</dbReference>
<evidence type="ECO:0000259" key="3">
    <source>
        <dbReference type="PROSITE" id="PS50887"/>
    </source>
</evidence>
<dbReference type="InterPro" id="IPR052155">
    <property type="entry name" value="Biofilm_reg_signaling"/>
</dbReference>
<sequence>MQNTGYHMTRHSASGEQPDLTMFFSLSPDLLCIADTSGIILKTNMAWKDILGYEPETMEGINFLEFIHPSERKQTLAAVRRNLNSAGSIASFENRIQHTEGGYHDLEWRAIRRDKLIYATARDVTERKRAEHSLLLLSKAVEHNPVSVVITDTSGTISYVNEKFTELTGYKPDEAIGENPGILKSGEQDCAFYTDLWNAISSGKSWRGVFHNRKKNGELYWESALIAPILKESGEISNYVAIKEDITLRKSIEDKLRQSNELLNLFFRQSLDGFFFMMLDRPLEWNESTDKDAALDYAFSHQKITRINRAMLDQYGAEEENFIGLTPADFYQHDMEYGKKVWREFFDNGTLHVDTTEKKFDGTPMTIEGDYICLYDEEGRITGHFGVQRDVSFEREVKEKLRESEERFRQLAENIDQIFFLRTEHRMLYVSPAYEKIFGRSCQSLYDNPDSYQEVIHPEDKNEVLRWYTEDKSEYEYRIILPDGSERWIWASTFPVHSSSGDTQRIAGIARDISERKQLEKQLHEVSIRDTLTGLYNRRHLFEILGALIEKVERGEEIFSLAILDIDHFKSINDNYGHVAGDLVLKEFAQILSRSIRGYDTLGRFGGEEFLIVFTGMAQEKAHKMMDRILAAVREMSIPYGEAAISFTFSCGIADSRVCMQQGCDLEKIINEADTKLYRAKRAGRNRIYSS</sequence>
<dbReference type="InterPro" id="IPR000014">
    <property type="entry name" value="PAS"/>
</dbReference>
<evidence type="ECO:0000259" key="2">
    <source>
        <dbReference type="PROSITE" id="PS50113"/>
    </source>
</evidence>
<dbReference type="InterPro" id="IPR001610">
    <property type="entry name" value="PAC"/>
</dbReference>
<dbReference type="NCBIfam" id="TIGR00254">
    <property type="entry name" value="GGDEF"/>
    <property type="match status" value="1"/>
</dbReference>
<dbReference type="STRING" id="1963862.B4O97_14210"/>
<dbReference type="InterPro" id="IPR013655">
    <property type="entry name" value="PAS_fold_3"/>
</dbReference>
<evidence type="ECO:0000259" key="1">
    <source>
        <dbReference type="PROSITE" id="PS50112"/>
    </source>
</evidence>
<evidence type="ECO:0008006" key="6">
    <source>
        <dbReference type="Google" id="ProtNLM"/>
    </source>
</evidence>
<dbReference type="SUPFAM" id="SSF55785">
    <property type="entry name" value="PYP-like sensor domain (PAS domain)"/>
    <property type="match status" value="4"/>
</dbReference>
<dbReference type="CDD" id="cd01949">
    <property type="entry name" value="GGDEF"/>
    <property type="match status" value="1"/>
</dbReference>
<name>A0A1Y1RWL9_9SPIO</name>
<dbReference type="AlphaFoldDB" id="A0A1Y1RWL9"/>
<dbReference type="Pfam" id="PF08448">
    <property type="entry name" value="PAS_4"/>
    <property type="match status" value="1"/>
</dbReference>
<dbReference type="GO" id="GO:0003824">
    <property type="term" value="F:catalytic activity"/>
    <property type="evidence" value="ECO:0007669"/>
    <property type="project" value="UniProtKB-ARBA"/>
</dbReference>
<feature type="domain" description="PAC" evidence="2">
    <location>
        <begin position="204"/>
        <end position="258"/>
    </location>
</feature>
<feature type="domain" description="PAC" evidence="2">
    <location>
        <begin position="473"/>
        <end position="525"/>
    </location>
</feature>
<protein>
    <recommendedName>
        <fullName evidence="6">Sensor domain-containing diguanylate cyclase</fullName>
    </recommendedName>
</protein>
<dbReference type="Pfam" id="PF00990">
    <property type="entry name" value="GGDEF"/>
    <property type="match status" value="1"/>
</dbReference>
<organism evidence="4 5">
    <name type="scientific">Marispirochaeta aestuarii</name>
    <dbReference type="NCBI Taxonomy" id="1963862"/>
    <lineage>
        <taxon>Bacteria</taxon>
        <taxon>Pseudomonadati</taxon>
        <taxon>Spirochaetota</taxon>
        <taxon>Spirochaetia</taxon>
        <taxon>Spirochaetales</taxon>
        <taxon>Spirochaetaceae</taxon>
        <taxon>Marispirochaeta</taxon>
    </lineage>
</organism>
<proteinExistence type="predicted"/>
<dbReference type="PANTHER" id="PTHR44757:SF2">
    <property type="entry name" value="BIOFILM ARCHITECTURE MAINTENANCE PROTEIN MBAA"/>
    <property type="match status" value="1"/>
</dbReference>
<dbReference type="SMART" id="SM00091">
    <property type="entry name" value="PAS"/>
    <property type="match status" value="3"/>
</dbReference>
<feature type="domain" description="GGDEF" evidence="3">
    <location>
        <begin position="557"/>
        <end position="691"/>
    </location>
</feature>
<keyword evidence="5" id="KW-1185">Reference proteome</keyword>
<reference evidence="4 5" key="1">
    <citation type="submission" date="2017-03" db="EMBL/GenBank/DDBJ databases">
        <title>Draft Genome sequence of Marispirochaeta sp. strain JC444.</title>
        <authorList>
            <person name="Shivani Y."/>
            <person name="Subhash Y."/>
            <person name="Sasikala C."/>
            <person name="Ramana C."/>
        </authorList>
    </citation>
    <scope>NUCLEOTIDE SEQUENCE [LARGE SCALE GENOMIC DNA]</scope>
    <source>
        <strain evidence="4 5">JC444</strain>
    </source>
</reference>
<accession>A0A1Y1RWL9</accession>
<dbReference type="PROSITE" id="PS50112">
    <property type="entry name" value="PAS"/>
    <property type="match status" value="3"/>
</dbReference>
<dbReference type="Pfam" id="PF08447">
    <property type="entry name" value="PAS_3"/>
    <property type="match status" value="2"/>
</dbReference>
<dbReference type="InterPro" id="IPR000160">
    <property type="entry name" value="GGDEF_dom"/>
</dbReference>
<feature type="domain" description="PAS" evidence="1">
    <location>
        <begin position="404"/>
        <end position="464"/>
    </location>
</feature>
<evidence type="ECO:0000313" key="4">
    <source>
        <dbReference type="EMBL" id="ORC34036.1"/>
    </source>
</evidence>
<dbReference type="NCBIfam" id="TIGR00229">
    <property type="entry name" value="sensory_box"/>
    <property type="match status" value="3"/>
</dbReference>
<comment type="caution">
    <text evidence="4">The sequence shown here is derived from an EMBL/GenBank/DDBJ whole genome shotgun (WGS) entry which is preliminary data.</text>
</comment>
<dbReference type="PROSITE" id="PS50113">
    <property type="entry name" value="PAC"/>
    <property type="match status" value="3"/>
</dbReference>
<dbReference type="SMART" id="SM00086">
    <property type="entry name" value="PAC"/>
    <property type="match status" value="4"/>
</dbReference>
<dbReference type="InterPro" id="IPR000700">
    <property type="entry name" value="PAS-assoc_C"/>
</dbReference>
<dbReference type="InterPro" id="IPR013656">
    <property type="entry name" value="PAS_4"/>
</dbReference>
<dbReference type="SMART" id="SM00267">
    <property type="entry name" value="GGDEF"/>
    <property type="match status" value="1"/>
</dbReference>
<evidence type="ECO:0000313" key="5">
    <source>
        <dbReference type="Proteomes" id="UP000192343"/>
    </source>
</evidence>
<dbReference type="SUPFAM" id="SSF55073">
    <property type="entry name" value="Nucleotide cyclase"/>
    <property type="match status" value="1"/>
</dbReference>
<dbReference type="InterPro" id="IPR043128">
    <property type="entry name" value="Rev_trsase/Diguanyl_cyclase"/>
</dbReference>
<feature type="domain" description="PAS" evidence="1">
    <location>
        <begin position="16"/>
        <end position="86"/>
    </location>
</feature>
<dbReference type="PROSITE" id="PS50887">
    <property type="entry name" value="GGDEF"/>
    <property type="match status" value="1"/>
</dbReference>
<dbReference type="Gene3D" id="3.30.450.20">
    <property type="entry name" value="PAS domain"/>
    <property type="match status" value="4"/>
</dbReference>
<dbReference type="FunFam" id="3.30.70.270:FF:000001">
    <property type="entry name" value="Diguanylate cyclase domain protein"/>
    <property type="match status" value="1"/>
</dbReference>
<dbReference type="PANTHER" id="PTHR44757">
    <property type="entry name" value="DIGUANYLATE CYCLASE DGCP"/>
    <property type="match status" value="1"/>
</dbReference>